<keyword evidence="2" id="KW-1185">Reference proteome</keyword>
<dbReference type="EMBL" id="JACHMO010000001">
    <property type="protein sequence ID" value="MBB5801213.1"/>
    <property type="molecule type" value="Genomic_DNA"/>
</dbReference>
<sequence length="34" mass="3658">MDTPLRAVLKGCVLAPVDQVTSGRLHHEEDVGDV</sequence>
<accession>A0A7W9HFB2</accession>
<comment type="caution">
    <text evidence="1">The sequence shown here is derived from an EMBL/GenBank/DDBJ whole genome shotgun (WGS) entry which is preliminary data.</text>
</comment>
<gene>
    <name evidence="1" type="ORF">F4560_000981</name>
</gene>
<protein>
    <submittedName>
        <fullName evidence="1">Uncharacterized protein</fullName>
    </submittedName>
</protein>
<dbReference type="Proteomes" id="UP000552097">
    <property type="component" value="Unassembled WGS sequence"/>
</dbReference>
<dbReference type="AlphaFoldDB" id="A0A7W9HFB2"/>
<reference evidence="1 2" key="1">
    <citation type="submission" date="2020-08" db="EMBL/GenBank/DDBJ databases">
        <title>Sequencing the genomes of 1000 actinobacteria strains.</title>
        <authorList>
            <person name="Klenk H.-P."/>
        </authorList>
    </citation>
    <scope>NUCLEOTIDE SEQUENCE [LARGE SCALE GENOMIC DNA]</scope>
    <source>
        <strain evidence="1 2">DSM 45486</strain>
    </source>
</reference>
<proteinExistence type="predicted"/>
<organism evidence="1 2">
    <name type="scientific">Saccharothrix ecbatanensis</name>
    <dbReference type="NCBI Taxonomy" id="1105145"/>
    <lineage>
        <taxon>Bacteria</taxon>
        <taxon>Bacillati</taxon>
        <taxon>Actinomycetota</taxon>
        <taxon>Actinomycetes</taxon>
        <taxon>Pseudonocardiales</taxon>
        <taxon>Pseudonocardiaceae</taxon>
        <taxon>Saccharothrix</taxon>
    </lineage>
</organism>
<name>A0A7W9HFB2_9PSEU</name>
<evidence type="ECO:0000313" key="1">
    <source>
        <dbReference type="EMBL" id="MBB5801213.1"/>
    </source>
</evidence>
<evidence type="ECO:0000313" key="2">
    <source>
        <dbReference type="Proteomes" id="UP000552097"/>
    </source>
</evidence>